<dbReference type="SUPFAM" id="SSF52540">
    <property type="entry name" value="P-loop containing nucleoside triphosphate hydrolases"/>
    <property type="match status" value="1"/>
</dbReference>
<dbReference type="PANTHER" id="PTHR43384:SF4">
    <property type="entry name" value="CELLULOSE BIOSYNTHESIS PROTEIN BCSQ-RELATED"/>
    <property type="match status" value="1"/>
</dbReference>
<dbReference type="AlphaFoldDB" id="A0A2G3E4P9"/>
<dbReference type="GO" id="GO:0016887">
    <property type="term" value="F:ATP hydrolysis activity"/>
    <property type="evidence" value="ECO:0007669"/>
    <property type="project" value="TreeGrafter"/>
</dbReference>
<evidence type="ECO:0000313" key="4">
    <source>
        <dbReference type="Proteomes" id="UP000224563"/>
    </source>
</evidence>
<dbReference type="InterPro" id="IPR025501">
    <property type="entry name" value="MinD_FleN"/>
</dbReference>
<dbReference type="Gene3D" id="3.40.50.300">
    <property type="entry name" value="P-loop containing nucleotide triphosphate hydrolases"/>
    <property type="match status" value="1"/>
</dbReference>
<dbReference type="CDD" id="cd02038">
    <property type="entry name" value="FlhG-like"/>
    <property type="match status" value="1"/>
</dbReference>
<gene>
    <name evidence="3" type="ORF">CSX02_03445</name>
</gene>
<evidence type="ECO:0000256" key="2">
    <source>
        <dbReference type="ARBA" id="ARBA00022840"/>
    </source>
</evidence>
<keyword evidence="2" id="KW-0067">ATP-binding</keyword>
<dbReference type="Proteomes" id="UP000224563">
    <property type="component" value="Unassembled WGS sequence"/>
</dbReference>
<dbReference type="InterPro" id="IPR050625">
    <property type="entry name" value="ParA/MinD_ATPase"/>
</dbReference>
<sequence>MDQASQLRNVIKLQNQNQINTARVITITSGKGGVGKSNTAVNLAIQFRKLGKRVVIFDADFGLANVEVMFGAIPKHNLSDLIYHGMNIKDIITPGPMEIGFISGGSGIIGLNNLYREQIMYLIKCLSELNDLADVIIIDTGAGISDQVLEFVIASPEVLLVTTPDPSSLTDAYSLLKALYRNPNFSAQGSSLKVIANKCISAEEGIALYEKLNSVVSQFLNGSLEYLGMIPQDTVLEKAVRAQKTVSLYDPKAKSAKAYEEIADRLINGENGEAPRVKWGISQLLTNFFTKR</sequence>
<reference evidence="3 4" key="2">
    <citation type="submission" date="2017-10" db="EMBL/GenBank/DDBJ databases">
        <authorList>
            <person name="Banno H."/>
            <person name="Chua N.-H."/>
        </authorList>
    </citation>
    <scope>NUCLEOTIDE SEQUENCE [LARGE SCALE GENOMIC DNA]</scope>
    <source>
        <strain evidence="3 4">JK623</strain>
    </source>
</reference>
<dbReference type="PANTHER" id="PTHR43384">
    <property type="entry name" value="SEPTUM SITE-DETERMINING PROTEIN MIND HOMOLOG, CHLOROPLASTIC-RELATED"/>
    <property type="match status" value="1"/>
</dbReference>
<keyword evidence="4" id="KW-1185">Reference proteome</keyword>
<reference evidence="3 4" key="1">
    <citation type="submission" date="2017-10" db="EMBL/GenBank/DDBJ databases">
        <title>Resolving the taxonomy of Roseburia spp., Eubacterium rectale and Agathobacter spp. through phylogenomic analysis.</title>
        <authorList>
            <person name="Sheridan P.O."/>
            <person name="Walker A.W."/>
            <person name="Duncan S.H."/>
            <person name="Scott K.P."/>
            <person name="Toole P.W.O."/>
            <person name="Luis P."/>
            <person name="Flint H.J."/>
        </authorList>
    </citation>
    <scope>NUCLEOTIDE SEQUENCE [LARGE SCALE GENOMIC DNA]</scope>
    <source>
        <strain evidence="3 4">JK623</strain>
    </source>
</reference>
<dbReference type="GO" id="GO:0051782">
    <property type="term" value="P:negative regulation of cell division"/>
    <property type="evidence" value="ECO:0007669"/>
    <property type="project" value="TreeGrafter"/>
</dbReference>
<dbReference type="InterPro" id="IPR033875">
    <property type="entry name" value="FlhG"/>
</dbReference>
<evidence type="ECO:0000256" key="1">
    <source>
        <dbReference type="ARBA" id="ARBA00022741"/>
    </source>
</evidence>
<dbReference type="PIRSF" id="PIRSF003092">
    <property type="entry name" value="MinD"/>
    <property type="match status" value="1"/>
</dbReference>
<name>A0A2G3E4P9_9FIRM</name>
<dbReference type="RefSeq" id="WP_031545698.1">
    <property type="nucleotide sequence ID" value="NZ_JANSWH010000099.1"/>
</dbReference>
<protein>
    <submittedName>
        <fullName evidence="3">MinD/ParA family protein</fullName>
    </submittedName>
</protein>
<proteinExistence type="predicted"/>
<keyword evidence="1" id="KW-0547">Nucleotide-binding</keyword>
<dbReference type="GO" id="GO:0005829">
    <property type="term" value="C:cytosol"/>
    <property type="evidence" value="ECO:0007669"/>
    <property type="project" value="TreeGrafter"/>
</dbReference>
<dbReference type="GO" id="GO:0009898">
    <property type="term" value="C:cytoplasmic side of plasma membrane"/>
    <property type="evidence" value="ECO:0007669"/>
    <property type="project" value="TreeGrafter"/>
</dbReference>
<dbReference type="GO" id="GO:0005524">
    <property type="term" value="F:ATP binding"/>
    <property type="evidence" value="ECO:0007669"/>
    <property type="project" value="UniProtKB-KW"/>
</dbReference>
<dbReference type="Pfam" id="PF10609">
    <property type="entry name" value="ParA"/>
    <property type="match status" value="1"/>
</dbReference>
<dbReference type="InterPro" id="IPR033756">
    <property type="entry name" value="YlxH/NBP35"/>
</dbReference>
<accession>A0A2G3E4P9</accession>
<dbReference type="EMBL" id="PDYG01000012">
    <property type="protein sequence ID" value="PHU38248.1"/>
    <property type="molecule type" value="Genomic_DNA"/>
</dbReference>
<dbReference type="InterPro" id="IPR027417">
    <property type="entry name" value="P-loop_NTPase"/>
</dbReference>
<comment type="caution">
    <text evidence="3">The sequence shown here is derived from an EMBL/GenBank/DDBJ whole genome shotgun (WGS) entry which is preliminary data.</text>
</comment>
<organism evidence="3 4">
    <name type="scientific">Agathobacter ruminis</name>
    <dbReference type="NCBI Taxonomy" id="1712665"/>
    <lineage>
        <taxon>Bacteria</taxon>
        <taxon>Bacillati</taxon>
        <taxon>Bacillota</taxon>
        <taxon>Clostridia</taxon>
        <taxon>Lachnospirales</taxon>
        <taxon>Lachnospiraceae</taxon>
        <taxon>Agathobacter</taxon>
    </lineage>
</organism>
<evidence type="ECO:0000313" key="3">
    <source>
        <dbReference type="EMBL" id="PHU38248.1"/>
    </source>
</evidence>